<feature type="non-terminal residue" evidence="1">
    <location>
        <position position="297"/>
    </location>
</feature>
<evidence type="ECO:0000313" key="1">
    <source>
        <dbReference type="EMBL" id="GAI84931.1"/>
    </source>
</evidence>
<dbReference type="SUPFAM" id="SSF53850">
    <property type="entry name" value="Periplasmic binding protein-like II"/>
    <property type="match status" value="1"/>
</dbReference>
<dbReference type="PANTHER" id="PTHR43649">
    <property type="entry name" value="ARABINOSE-BINDING PROTEIN-RELATED"/>
    <property type="match status" value="1"/>
</dbReference>
<reference evidence="1" key="1">
    <citation type="journal article" date="2014" name="Front. Microbiol.">
        <title>High frequency of phylogenetically diverse reductive dehalogenase-homologous genes in deep subseafloor sedimentary metagenomes.</title>
        <authorList>
            <person name="Kawai M."/>
            <person name="Futagami T."/>
            <person name="Toyoda A."/>
            <person name="Takaki Y."/>
            <person name="Nishi S."/>
            <person name="Hori S."/>
            <person name="Arai W."/>
            <person name="Tsubouchi T."/>
            <person name="Morono Y."/>
            <person name="Uchiyama I."/>
            <person name="Ito T."/>
            <person name="Fujiyama A."/>
            <person name="Inagaki F."/>
            <person name="Takami H."/>
        </authorList>
    </citation>
    <scope>NUCLEOTIDE SEQUENCE</scope>
    <source>
        <strain evidence="1">Expedition CK06-06</strain>
    </source>
</reference>
<dbReference type="EMBL" id="BARW01009832">
    <property type="protein sequence ID" value="GAI84931.1"/>
    <property type="molecule type" value="Genomic_DNA"/>
</dbReference>
<protein>
    <recommendedName>
        <fullName evidence="2">ABC transporter substrate-binding protein</fullName>
    </recommendedName>
</protein>
<organism evidence="1">
    <name type="scientific">marine sediment metagenome</name>
    <dbReference type="NCBI Taxonomy" id="412755"/>
    <lineage>
        <taxon>unclassified sequences</taxon>
        <taxon>metagenomes</taxon>
        <taxon>ecological metagenomes</taxon>
    </lineage>
</organism>
<name>X1T0L1_9ZZZZ</name>
<dbReference type="InterPro" id="IPR006059">
    <property type="entry name" value="SBP"/>
</dbReference>
<dbReference type="Pfam" id="PF01547">
    <property type="entry name" value="SBP_bac_1"/>
    <property type="match status" value="1"/>
</dbReference>
<proteinExistence type="predicted"/>
<sequence length="297" mass="33382">EKITLNYWGLWESEEIIKPIIAKYQEDNPNITINYVQQSFKDYRERLQSALARDEGPDIFRFHNTWLAMLKKELASAPSAIAKDINLKENYYPVVSEDLKVGSQVFGVPLGFDALALFYNAKILKEAGKTYPATWDEFRRTAMDLCVADSADKSCKPGARIVTAGAALGTTSNVDHFSDILGLMILQNGVDLTKPRGDLAEDALKYYTLFTTDDHIWDESLPSSIYAFATEKVAMIFAPSWRAHEISQINPQLEFKTTPVPQLPGTQIGWATYWAEGVSSKSKNIQAAWEFLTYLSS</sequence>
<dbReference type="Gene3D" id="3.40.190.10">
    <property type="entry name" value="Periplasmic binding protein-like II"/>
    <property type="match status" value="1"/>
</dbReference>
<dbReference type="InterPro" id="IPR050490">
    <property type="entry name" value="Bact_solute-bd_prot1"/>
</dbReference>
<feature type="non-terminal residue" evidence="1">
    <location>
        <position position="1"/>
    </location>
</feature>
<accession>X1T0L1</accession>
<comment type="caution">
    <text evidence="1">The sequence shown here is derived from an EMBL/GenBank/DDBJ whole genome shotgun (WGS) entry which is preliminary data.</text>
</comment>
<evidence type="ECO:0008006" key="2">
    <source>
        <dbReference type="Google" id="ProtNLM"/>
    </source>
</evidence>
<gene>
    <name evidence="1" type="ORF">S12H4_19619</name>
</gene>
<dbReference type="AlphaFoldDB" id="X1T0L1"/>